<gene>
    <name evidence="2" type="ORF">KI387_042334</name>
</gene>
<sequence length="306" mass="33973">GFTNFVERVQGHDQSISVHFAKEWKERTVDYGGQKIPVNEELIAEVTGLSLEGYRFFNKRVIKEAEERRFVEDDEKLTFSIAGLLVSSIPSPFDEVTHMMIRFISLEGWFVTVPAKHLIFLNHFHRNRLVCFHHYLLNSLERSILEFQMHTRVVPLHQGLILLIHKYCLLKYPGLPSSPSPAPPLMGSAAASPVSPATLAAAPATGATTPMPAPQASPSIPPAATVVTHLASTSKRPITRASRRLNLETLSGGKEPLELDIARDPLNISSASPREAQIDNPSKRLEALEAKLKLLKDEVKNLAKKK</sequence>
<keyword evidence="3" id="KW-1185">Reference proteome</keyword>
<evidence type="ECO:0000313" key="2">
    <source>
        <dbReference type="EMBL" id="KAH9292477.1"/>
    </source>
</evidence>
<evidence type="ECO:0000256" key="1">
    <source>
        <dbReference type="SAM" id="Coils"/>
    </source>
</evidence>
<reference evidence="2 3" key="1">
    <citation type="journal article" date="2021" name="Nat. Plants">
        <title>The Taxus genome provides insights into paclitaxel biosynthesis.</title>
        <authorList>
            <person name="Xiong X."/>
            <person name="Gou J."/>
            <person name="Liao Q."/>
            <person name="Li Y."/>
            <person name="Zhou Q."/>
            <person name="Bi G."/>
            <person name="Li C."/>
            <person name="Du R."/>
            <person name="Wang X."/>
            <person name="Sun T."/>
            <person name="Guo L."/>
            <person name="Liang H."/>
            <person name="Lu P."/>
            <person name="Wu Y."/>
            <person name="Zhang Z."/>
            <person name="Ro D.K."/>
            <person name="Shang Y."/>
            <person name="Huang S."/>
            <person name="Yan J."/>
        </authorList>
    </citation>
    <scope>NUCLEOTIDE SEQUENCE [LARGE SCALE GENOMIC DNA]</scope>
    <source>
        <strain evidence="2">Ta-2019</strain>
    </source>
</reference>
<comment type="caution">
    <text evidence="2">The sequence shown here is derived from an EMBL/GenBank/DDBJ whole genome shotgun (WGS) entry which is preliminary data.</text>
</comment>
<dbReference type="AlphaFoldDB" id="A0AA38C8R5"/>
<feature type="coiled-coil region" evidence="1">
    <location>
        <begin position="278"/>
        <end position="305"/>
    </location>
</feature>
<dbReference type="EMBL" id="JAHRHJ020003128">
    <property type="protein sequence ID" value="KAH9292477.1"/>
    <property type="molecule type" value="Genomic_DNA"/>
</dbReference>
<protein>
    <submittedName>
        <fullName evidence="2">Uncharacterized protein</fullName>
    </submittedName>
</protein>
<organism evidence="2 3">
    <name type="scientific">Taxus chinensis</name>
    <name type="common">Chinese yew</name>
    <name type="synonym">Taxus wallichiana var. chinensis</name>
    <dbReference type="NCBI Taxonomy" id="29808"/>
    <lineage>
        <taxon>Eukaryota</taxon>
        <taxon>Viridiplantae</taxon>
        <taxon>Streptophyta</taxon>
        <taxon>Embryophyta</taxon>
        <taxon>Tracheophyta</taxon>
        <taxon>Spermatophyta</taxon>
        <taxon>Pinopsida</taxon>
        <taxon>Pinidae</taxon>
        <taxon>Conifers II</taxon>
        <taxon>Cupressales</taxon>
        <taxon>Taxaceae</taxon>
        <taxon>Taxus</taxon>
    </lineage>
</organism>
<name>A0AA38C8R5_TAXCH</name>
<feature type="non-terminal residue" evidence="2">
    <location>
        <position position="306"/>
    </location>
</feature>
<evidence type="ECO:0000313" key="3">
    <source>
        <dbReference type="Proteomes" id="UP000824469"/>
    </source>
</evidence>
<accession>A0AA38C8R5</accession>
<keyword evidence="1" id="KW-0175">Coiled coil</keyword>
<proteinExistence type="predicted"/>
<feature type="non-terminal residue" evidence="2">
    <location>
        <position position="1"/>
    </location>
</feature>
<dbReference type="Proteomes" id="UP000824469">
    <property type="component" value="Unassembled WGS sequence"/>
</dbReference>